<evidence type="ECO:0000256" key="3">
    <source>
        <dbReference type="ARBA" id="ARBA00022723"/>
    </source>
</evidence>
<dbReference type="Gene3D" id="3.20.20.140">
    <property type="entry name" value="Metal-dependent hydrolases"/>
    <property type="match status" value="1"/>
</dbReference>
<evidence type="ECO:0000313" key="8">
    <source>
        <dbReference type="Proteomes" id="UP001524478"/>
    </source>
</evidence>
<comment type="caution">
    <text evidence="7">The sequence shown here is derived from an EMBL/GenBank/DDBJ whole genome shotgun (WGS) entry which is preliminary data.</text>
</comment>
<keyword evidence="3" id="KW-0479">Metal-binding</keyword>
<keyword evidence="5" id="KW-0862">Zinc</keyword>
<dbReference type="InterPro" id="IPR001365">
    <property type="entry name" value="A_deaminase_dom"/>
</dbReference>
<dbReference type="RefSeq" id="WP_256312680.1">
    <property type="nucleotide sequence ID" value="NZ_JANGAC010000018.1"/>
</dbReference>
<evidence type="ECO:0000256" key="4">
    <source>
        <dbReference type="ARBA" id="ARBA00022801"/>
    </source>
</evidence>
<accession>A0ABT1SF47</accession>
<feature type="domain" description="Adenosine deaminase" evidence="6">
    <location>
        <begin position="160"/>
        <end position="309"/>
    </location>
</feature>
<dbReference type="Pfam" id="PF00962">
    <property type="entry name" value="A_deaminase"/>
    <property type="match status" value="1"/>
</dbReference>
<dbReference type="SUPFAM" id="SSF51556">
    <property type="entry name" value="Metallo-dependent hydrolases"/>
    <property type="match status" value="1"/>
</dbReference>
<evidence type="ECO:0000259" key="6">
    <source>
        <dbReference type="Pfam" id="PF00962"/>
    </source>
</evidence>
<organism evidence="7 8">
    <name type="scientific">Tissierella carlieri</name>
    <dbReference type="NCBI Taxonomy" id="689904"/>
    <lineage>
        <taxon>Bacteria</taxon>
        <taxon>Bacillati</taxon>
        <taxon>Bacillota</taxon>
        <taxon>Tissierellia</taxon>
        <taxon>Tissierellales</taxon>
        <taxon>Tissierellaceae</taxon>
        <taxon>Tissierella</taxon>
    </lineage>
</organism>
<evidence type="ECO:0000256" key="1">
    <source>
        <dbReference type="ARBA" id="ARBA00001947"/>
    </source>
</evidence>
<comment type="similarity">
    <text evidence="2">Belongs to the metallo-dependent hydrolases superfamily. Adenosine and AMP deaminases family.</text>
</comment>
<dbReference type="InterPro" id="IPR006330">
    <property type="entry name" value="Ado/ade_deaminase"/>
</dbReference>
<evidence type="ECO:0000256" key="2">
    <source>
        <dbReference type="ARBA" id="ARBA00006676"/>
    </source>
</evidence>
<dbReference type="Proteomes" id="UP001524478">
    <property type="component" value="Unassembled WGS sequence"/>
</dbReference>
<evidence type="ECO:0000256" key="5">
    <source>
        <dbReference type="ARBA" id="ARBA00022833"/>
    </source>
</evidence>
<name>A0ABT1SF47_9FIRM</name>
<evidence type="ECO:0000313" key="7">
    <source>
        <dbReference type="EMBL" id="MCQ4925090.1"/>
    </source>
</evidence>
<proteinExistence type="inferred from homology"/>
<gene>
    <name evidence="7" type="ORF">NE686_18455</name>
</gene>
<keyword evidence="4" id="KW-0378">Hydrolase</keyword>
<reference evidence="7 8" key="1">
    <citation type="submission" date="2022-06" db="EMBL/GenBank/DDBJ databases">
        <title>Isolation of gut microbiota from human fecal samples.</title>
        <authorList>
            <person name="Pamer E.G."/>
            <person name="Barat B."/>
            <person name="Waligurski E."/>
            <person name="Medina S."/>
            <person name="Paddock L."/>
            <person name="Mostad J."/>
        </authorList>
    </citation>
    <scope>NUCLEOTIDE SEQUENCE [LARGE SCALE GENOMIC DNA]</scope>
    <source>
        <strain evidence="7 8">DFI.7.95</strain>
    </source>
</reference>
<comment type="cofactor">
    <cofactor evidence="1">
        <name>Zn(2+)</name>
        <dbReference type="ChEBI" id="CHEBI:29105"/>
    </cofactor>
</comment>
<dbReference type="EMBL" id="JANGAC010000018">
    <property type="protein sequence ID" value="MCQ4925090.1"/>
    <property type="molecule type" value="Genomic_DNA"/>
</dbReference>
<keyword evidence="8" id="KW-1185">Reference proteome</keyword>
<dbReference type="InterPro" id="IPR032466">
    <property type="entry name" value="Metal_Hydrolase"/>
</dbReference>
<protein>
    <recommendedName>
        <fullName evidence="6">Adenosine deaminase domain-containing protein</fullName>
    </recommendedName>
</protein>
<dbReference type="PANTHER" id="PTHR43114">
    <property type="entry name" value="ADENINE DEAMINASE"/>
    <property type="match status" value="1"/>
</dbReference>
<dbReference type="PANTHER" id="PTHR43114:SF6">
    <property type="entry name" value="ADENINE DEAMINASE"/>
    <property type="match status" value="1"/>
</dbReference>
<sequence length="310" mass="35014">MDTAFIDALKRCDIESIKKIPKGDLHNHAPRGGNVRFIEKWAGVQIPRLNQKFLDLGDMQRWYEKNIRCHCQGIDGYEVRIKGAFQQAKDDGVTKLILSLGLGEEALYGSLPNFIKAISSIHKETAPEIEFIPELAFDRGSNVNSILNLCHEYFSMNFYKSIDICGNEFAQSIANFKPLYRLAKSYGIRLRAHVGEFGDADSVREAVEVLELDEVQHGISAANCKGIIRWLSDNNITLNICPASNIILSRTDDYKTHPIRTLFDGGVKVTINTDDMLIFDVSISQMFLDFYKANIFTVDELNDIRKNGLT</sequence>